<dbReference type="InterPro" id="IPR004111">
    <property type="entry name" value="Repressor_TetR_C"/>
</dbReference>
<sequence length="206" mass="21753">MPLTRERVLATALAVADAEGLAAVTMRRLGAELSIEAMSLYHHVVNKSALLDGMVDAVFAEVAPPAGAYWKAALRRHYASLRAVLAAHSWAIPLLDSRASPGLATLARLDAVLGVLRTAGFTIPLAAHAIAALDAYVYGFAVQEAGLRQVPVPDVARETAAGLDEGAFPHLVELAREHVAQPGYSFAAEFDWGLDLVLDGLGTHLT</sequence>
<keyword evidence="2 4" id="KW-0238">DNA-binding</keyword>
<dbReference type="InterPro" id="IPR036271">
    <property type="entry name" value="Tet_transcr_reg_TetR-rel_C_sf"/>
</dbReference>
<dbReference type="AlphaFoldDB" id="A0A1G7LF90"/>
<evidence type="ECO:0000256" key="3">
    <source>
        <dbReference type="ARBA" id="ARBA00023163"/>
    </source>
</evidence>
<dbReference type="GO" id="GO:0045892">
    <property type="term" value="P:negative regulation of DNA-templated transcription"/>
    <property type="evidence" value="ECO:0007669"/>
    <property type="project" value="InterPro"/>
</dbReference>
<dbReference type="Gene3D" id="1.10.357.10">
    <property type="entry name" value="Tetracycline Repressor, domain 2"/>
    <property type="match status" value="1"/>
</dbReference>
<keyword evidence="1" id="KW-0805">Transcription regulation</keyword>
<dbReference type="SUPFAM" id="SSF48498">
    <property type="entry name" value="Tetracyclin repressor-like, C-terminal domain"/>
    <property type="match status" value="1"/>
</dbReference>
<dbReference type="RefSeq" id="WP_093080323.1">
    <property type="nucleotide sequence ID" value="NZ_FNBE01000005.1"/>
</dbReference>
<dbReference type="EMBL" id="FNBE01000005">
    <property type="protein sequence ID" value="SDF47629.1"/>
    <property type="molecule type" value="Genomic_DNA"/>
</dbReference>
<dbReference type="GO" id="GO:0003700">
    <property type="term" value="F:DNA-binding transcription factor activity"/>
    <property type="evidence" value="ECO:0007669"/>
    <property type="project" value="TreeGrafter"/>
</dbReference>
<dbReference type="GO" id="GO:0000976">
    <property type="term" value="F:transcription cis-regulatory region binding"/>
    <property type="evidence" value="ECO:0007669"/>
    <property type="project" value="TreeGrafter"/>
</dbReference>
<proteinExistence type="predicted"/>
<dbReference type="Pfam" id="PF02909">
    <property type="entry name" value="TetR_C_1"/>
    <property type="match status" value="1"/>
</dbReference>
<dbReference type="SUPFAM" id="SSF46689">
    <property type="entry name" value="Homeodomain-like"/>
    <property type="match status" value="1"/>
</dbReference>
<protein>
    <submittedName>
        <fullName evidence="6">Transcriptional regulator, TetR family</fullName>
    </submittedName>
</protein>
<name>A0A1G7LF90_PSEOR</name>
<dbReference type="PROSITE" id="PS50977">
    <property type="entry name" value="HTH_TETR_2"/>
    <property type="match status" value="1"/>
</dbReference>
<evidence type="ECO:0000313" key="6">
    <source>
        <dbReference type="EMBL" id="SDF47629.1"/>
    </source>
</evidence>
<evidence type="ECO:0000313" key="7">
    <source>
        <dbReference type="Proteomes" id="UP000198967"/>
    </source>
</evidence>
<feature type="domain" description="HTH tetR-type" evidence="5">
    <location>
        <begin position="2"/>
        <end position="62"/>
    </location>
</feature>
<dbReference type="InterPro" id="IPR001647">
    <property type="entry name" value="HTH_TetR"/>
</dbReference>
<dbReference type="Proteomes" id="UP000198967">
    <property type="component" value="Unassembled WGS sequence"/>
</dbReference>
<evidence type="ECO:0000259" key="5">
    <source>
        <dbReference type="PROSITE" id="PS50977"/>
    </source>
</evidence>
<evidence type="ECO:0000256" key="2">
    <source>
        <dbReference type="ARBA" id="ARBA00023125"/>
    </source>
</evidence>
<dbReference type="OrthoDB" id="329481at2"/>
<evidence type="ECO:0000256" key="1">
    <source>
        <dbReference type="ARBA" id="ARBA00023015"/>
    </source>
</evidence>
<dbReference type="PANTHER" id="PTHR30055:SF151">
    <property type="entry name" value="TRANSCRIPTIONAL REGULATORY PROTEIN"/>
    <property type="match status" value="1"/>
</dbReference>
<dbReference type="Gene3D" id="1.10.10.60">
    <property type="entry name" value="Homeodomain-like"/>
    <property type="match status" value="1"/>
</dbReference>
<keyword evidence="7" id="KW-1185">Reference proteome</keyword>
<dbReference type="STRING" id="366584.SAMN05216377_10556"/>
<evidence type="ECO:0000256" key="4">
    <source>
        <dbReference type="PROSITE-ProRule" id="PRU00335"/>
    </source>
</evidence>
<reference evidence="6 7" key="1">
    <citation type="submission" date="2016-10" db="EMBL/GenBank/DDBJ databases">
        <authorList>
            <person name="de Groot N.N."/>
        </authorList>
    </citation>
    <scope>NUCLEOTIDE SEQUENCE [LARGE SCALE GENOMIC DNA]</scope>
    <source>
        <strain evidence="6 7">CGMCC 4.3143</strain>
    </source>
</reference>
<gene>
    <name evidence="6" type="ORF">SAMN05216377_10556</name>
</gene>
<dbReference type="Pfam" id="PF00440">
    <property type="entry name" value="TetR_N"/>
    <property type="match status" value="1"/>
</dbReference>
<dbReference type="PANTHER" id="PTHR30055">
    <property type="entry name" value="HTH-TYPE TRANSCRIPTIONAL REGULATOR RUTR"/>
    <property type="match status" value="1"/>
</dbReference>
<dbReference type="InterPro" id="IPR009057">
    <property type="entry name" value="Homeodomain-like_sf"/>
</dbReference>
<keyword evidence="3" id="KW-0804">Transcription</keyword>
<organism evidence="6 7">
    <name type="scientific">Pseudonocardia oroxyli</name>
    <dbReference type="NCBI Taxonomy" id="366584"/>
    <lineage>
        <taxon>Bacteria</taxon>
        <taxon>Bacillati</taxon>
        <taxon>Actinomycetota</taxon>
        <taxon>Actinomycetes</taxon>
        <taxon>Pseudonocardiales</taxon>
        <taxon>Pseudonocardiaceae</taxon>
        <taxon>Pseudonocardia</taxon>
    </lineage>
</organism>
<dbReference type="InterPro" id="IPR050109">
    <property type="entry name" value="HTH-type_TetR-like_transc_reg"/>
</dbReference>
<accession>A0A1G7LF90</accession>
<feature type="DNA-binding region" description="H-T-H motif" evidence="4">
    <location>
        <begin position="25"/>
        <end position="44"/>
    </location>
</feature>